<dbReference type="EMBL" id="BMFU01000007">
    <property type="protein sequence ID" value="GGH64343.1"/>
    <property type="molecule type" value="Genomic_DNA"/>
</dbReference>
<comment type="caution">
    <text evidence="2">The sequence shown here is derived from an EMBL/GenBank/DDBJ whole genome shotgun (WGS) entry which is preliminary data.</text>
</comment>
<evidence type="ECO:0000313" key="3">
    <source>
        <dbReference type="Proteomes" id="UP000652153"/>
    </source>
</evidence>
<dbReference type="InterPro" id="IPR001173">
    <property type="entry name" value="Glyco_trans_2-like"/>
</dbReference>
<name>A0ABQ1ZIL9_9BACL</name>
<evidence type="ECO:0000313" key="2">
    <source>
        <dbReference type="EMBL" id="GGH64343.1"/>
    </source>
</evidence>
<dbReference type="InterPro" id="IPR029044">
    <property type="entry name" value="Nucleotide-diphossugar_trans"/>
</dbReference>
<dbReference type="RefSeq" id="WP_188593779.1">
    <property type="nucleotide sequence ID" value="NZ_BMFU01000007.1"/>
</dbReference>
<dbReference type="CDD" id="cd00761">
    <property type="entry name" value="Glyco_tranf_GTA_type"/>
    <property type="match status" value="1"/>
</dbReference>
<dbReference type="SUPFAM" id="SSF53448">
    <property type="entry name" value="Nucleotide-diphospho-sugar transferases"/>
    <property type="match status" value="1"/>
</dbReference>
<evidence type="ECO:0000259" key="1">
    <source>
        <dbReference type="Pfam" id="PF00535"/>
    </source>
</evidence>
<keyword evidence="3" id="KW-1185">Reference proteome</keyword>
<sequence length="629" mass="73351">MKNNESFDPGKTLEQKLMEIQETIHTKHADDIFHEYNSLVAEVEKNIVLIDISLAAMIYSSFANFLFNVSEYEYFFTTLIKAQEYGYPSEEVESFLYAAFIEPNIPEFERNYEENIRFLQIHNNLHVDSIPLFQDLPYWMLPTGTESEFYLYNRMNKRIEERIVLFKYESLQKLPTIDALADYLVMVNWNWSNTLTCTQAIKINNKKSYIVVNEIDKFLSCLQGRLLDAGLISDTVITDNISKLDVYFSDSSIRLPRNIIDLTRNQELVEKYINGWHKFRLSEENRNGSHILLSICIPSHNRGNRAYENILALMQSYYDEEIEFVLSNNGTENDTKNFYARINELQDSRIKYFEFEENQGFAINCCKVCEMASGKFILLLSDEDMIDLDSLHLIMQQLDESSDSLAILKPSISNQIPLGDIIKTAGANALEQFMLTSNYMSGFTMNNALLRQYEGIEYIKNNLDNQACYYYPHMYWEMLLAQYGTVVSKSIVLIQAGSEEKTSFSQRRIGNNSVKIRHYSTIEGRLEQHEGFAKIIKELEISKDNSNFHRMMYIQLCSKTLFLTSLAINACYSNTDVNTDDISMQVFHFIADINFYKLYVSTSEETWATDSRHITSIYENWKRNYLKKT</sequence>
<dbReference type="Proteomes" id="UP000652153">
    <property type="component" value="Unassembled WGS sequence"/>
</dbReference>
<feature type="domain" description="Glycosyltransferase 2-like" evidence="1">
    <location>
        <begin position="294"/>
        <end position="409"/>
    </location>
</feature>
<dbReference type="Gene3D" id="3.90.550.10">
    <property type="entry name" value="Spore Coat Polysaccharide Biosynthesis Protein SpsA, Chain A"/>
    <property type="match status" value="1"/>
</dbReference>
<accession>A0ABQ1ZIL9</accession>
<protein>
    <recommendedName>
        <fullName evidence="1">Glycosyltransferase 2-like domain-containing protein</fullName>
    </recommendedName>
</protein>
<dbReference type="Pfam" id="PF00535">
    <property type="entry name" value="Glycos_transf_2"/>
    <property type="match status" value="1"/>
</dbReference>
<proteinExistence type="predicted"/>
<organism evidence="2 3">
    <name type="scientific">Paenibacillus silvae</name>
    <dbReference type="NCBI Taxonomy" id="1325358"/>
    <lineage>
        <taxon>Bacteria</taxon>
        <taxon>Bacillati</taxon>
        <taxon>Bacillota</taxon>
        <taxon>Bacilli</taxon>
        <taxon>Bacillales</taxon>
        <taxon>Paenibacillaceae</taxon>
        <taxon>Paenibacillus</taxon>
    </lineage>
</organism>
<reference evidence="3" key="1">
    <citation type="journal article" date="2019" name="Int. J. Syst. Evol. Microbiol.">
        <title>The Global Catalogue of Microorganisms (GCM) 10K type strain sequencing project: providing services to taxonomists for standard genome sequencing and annotation.</title>
        <authorList>
            <consortium name="The Broad Institute Genomics Platform"/>
            <consortium name="The Broad Institute Genome Sequencing Center for Infectious Disease"/>
            <person name="Wu L."/>
            <person name="Ma J."/>
        </authorList>
    </citation>
    <scope>NUCLEOTIDE SEQUENCE [LARGE SCALE GENOMIC DNA]</scope>
    <source>
        <strain evidence="3">CGMCC 1.12770</strain>
    </source>
</reference>
<gene>
    <name evidence="2" type="ORF">GCM10008014_42630</name>
</gene>